<dbReference type="FunFam" id="2.60.120.330:FF:000079">
    <property type="entry name" value="Protein SRG1"/>
    <property type="match status" value="1"/>
</dbReference>
<proteinExistence type="inferred from homology"/>
<gene>
    <name evidence="6" type="primary">LOC112277361</name>
</gene>
<protein>
    <recommendedName>
        <fullName evidence="5">Fe2OG dioxygenase domain-containing protein</fullName>
    </recommendedName>
</protein>
<dbReference type="GO" id="GO:0046872">
    <property type="term" value="F:metal ion binding"/>
    <property type="evidence" value="ECO:0007669"/>
    <property type="project" value="UniProtKB-KW"/>
</dbReference>
<dbReference type="Gramene" id="Pp3c25_13110V3.2">
    <property type="protein sequence ID" value="Pp3c25_13110V3.2"/>
    <property type="gene ID" value="Pp3c25_13110"/>
</dbReference>
<dbReference type="InterPro" id="IPR026992">
    <property type="entry name" value="DIOX_N"/>
</dbReference>
<reference evidence="6 7" key="2">
    <citation type="journal article" date="2018" name="Plant J.">
        <title>The Physcomitrella patens chromosome-scale assembly reveals moss genome structure and evolution.</title>
        <authorList>
            <person name="Lang D."/>
            <person name="Ullrich K.K."/>
            <person name="Murat F."/>
            <person name="Fuchs J."/>
            <person name="Jenkins J."/>
            <person name="Haas F.B."/>
            <person name="Piednoel M."/>
            <person name="Gundlach H."/>
            <person name="Van Bel M."/>
            <person name="Meyberg R."/>
            <person name="Vives C."/>
            <person name="Morata J."/>
            <person name="Symeonidi A."/>
            <person name="Hiss M."/>
            <person name="Muchero W."/>
            <person name="Kamisugi Y."/>
            <person name="Saleh O."/>
            <person name="Blanc G."/>
            <person name="Decker E.L."/>
            <person name="van Gessel N."/>
            <person name="Grimwood J."/>
            <person name="Hayes R.D."/>
            <person name="Graham S.W."/>
            <person name="Gunter L.E."/>
            <person name="McDaniel S.F."/>
            <person name="Hoernstein S.N.W."/>
            <person name="Larsson A."/>
            <person name="Li F.W."/>
            <person name="Perroud P.F."/>
            <person name="Phillips J."/>
            <person name="Ranjan P."/>
            <person name="Rokshar D.S."/>
            <person name="Rothfels C.J."/>
            <person name="Schneider L."/>
            <person name="Shu S."/>
            <person name="Stevenson D.W."/>
            <person name="Thummler F."/>
            <person name="Tillich M."/>
            <person name="Villarreal Aguilar J.C."/>
            <person name="Widiez T."/>
            <person name="Wong G.K."/>
            <person name="Wymore A."/>
            <person name="Zhang Y."/>
            <person name="Zimmer A.D."/>
            <person name="Quatrano R.S."/>
            <person name="Mayer K.F.X."/>
            <person name="Goodstein D."/>
            <person name="Casacuberta J.M."/>
            <person name="Vandepoele K."/>
            <person name="Reski R."/>
            <person name="Cuming A.C."/>
            <person name="Tuskan G.A."/>
            <person name="Maumus F."/>
            <person name="Salse J."/>
            <person name="Schmutz J."/>
            <person name="Rensing S.A."/>
        </authorList>
    </citation>
    <scope>NUCLEOTIDE SEQUENCE [LARGE SCALE GENOMIC DNA]</scope>
    <source>
        <strain evidence="6 7">cv. Gransden 2004</strain>
    </source>
</reference>
<keyword evidence="2 4" id="KW-0479">Metal-binding</keyword>
<dbReference type="SUPFAM" id="SSF51197">
    <property type="entry name" value="Clavaminate synthase-like"/>
    <property type="match status" value="1"/>
</dbReference>
<accession>A0A7I4CN03</accession>
<dbReference type="EnsemblPlants" id="Pp3c25_13110V3.2">
    <property type="protein sequence ID" value="Pp3c25_13110V3.2"/>
    <property type="gene ID" value="Pp3c25_13110"/>
</dbReference>
<evidence type="ECO:0000313" key="7">
    <source>
        <dbReference type="Proteomes" id="UP000006727"/>
    </source>
</evidence>
<evidence type="ECO:0000256" key="4">
    <source>
        <dbReference type="RuleBase" id="RU003682"/>
    </source>
</evidence>
<dbReference type="InterPro" id="IPR027443">
    <property type="entry name" value="IPNS-like_sf"/>
</dbReference>
<evidence type="ECO:0000313" key="6">
    <source>
        <dbReference type="EnsemblPlants" id="Pp3c25_13110V3.2"/>
    </source>
</evidence>
<dbReference type="Gene3D" id="2.60.120.330">
    <property type="entry name" value="B-lactam Antibiotic, Isopenicillin N Synthase, Chain"/>
    <property type="match status" value="1"/>
</dbReference>
<feature type="domain" description="Fe2OG dioxygenase" evidence="5">
    <location>
        <begin position="202"/>
        <end position="325"/>
    </location>
</feature>
<dbReference type="PROSITE" id="PS51471">
    <property type="entry name" value="FE2OG_OXY"/>
    <property type="match status" value="1"/>
</dbReference>
<keyword evidence="7" id="KW-1185">Reference proteome</keyword>
<evidence type="ECO:0000256" key="1">
    <source>
        <dbReference type="ARBA" id="ARBA00008056"/>
    </source>
</evidence>
<dbReference type="AlphaFoldDB" id="A0A7I4CN03"/>
<reference evidence="6" key="3">
    <citation type="submission" date="2020-12" db="UniProtKB">
        <authorList>
            <consortium name="EnsemblPlants"/>
        </authorList>
    </citation>
    <scope>IDENTIFICATION</scope>
</reference>
<dbReference type="InterPro" id="IPR050295">
    <property type="entry name" value="Plant_2OG-oxidoreductases"/>
</dbReference>
<comment type="similarity">
    <text evidence="1 4">Belongs to the iron/ascorbate-dependent oxidoreductase family.</text>
</comment>
<evidence type="ECO:0000259" key="5">
    <source>
        <dbReference type="PROSITE" id="PS51471"/>
    </source>
</evidence>
<dbReference type="PANTHER" id="PTHR47991">
    <property type="entry name" value="OXOGLUTARATE/IRON-DEPENDENT DIOXYGENASE"/>
    <property type="match status" value="1"/>
</dbReference>
<dbReference type="EMBL" id="ABEU02000025">
    <property type="status" value="NOT_ANNOTATED_CDS"/>
    <property type="molecule type" value="Genomic_DNA"/>
</dbReference>
<dbReference type="InterPro" id="IPR005123">
    <property type="entry name" value="Oxoglu/Fe-dep_dioxygenase_dom"/>
</dbReference>
<dbReference type="Pfam" id="PF03171">
    <property type="entry name" value="2OG-FeII_Oxy"/>
    <property type="match status" value="1"/>
</dbReference>
<evidence type="ECO:0000256" key="3">
    <source>
        <dbReference type="ARBA" id="ARBA00023004"/>
    </source>
</evidence>
<organism evidence="6 7">
    <name type="scientific">Physcomitrium patens</name>
    <name type="common">Spreading-leaved earth moss</name>
    <name type="synonym">Physcomitrella patens</name>
    <dbReference type="NCBI Taxonomy" id="3218"/>
    <lineage>
        <taxon>Eukaryota</taxon>
        <taxon>Viridiplantae</taxon>
        <taxon>Streptophyta</taxon>
        <taxon>Embryophyta</taxon>
        <taxon>Bryophyta</taxon>
        <taxon>Bryophytina</taxon>
        <taxon>Bryopsida</taxon>
        <taxon>Funariidae</taxon>
        <taxon>Funariales</taxon>
        <taxon>Funariaceae</taxon>
        <taxon>Physcomitrium</taxon>
    </lineage>
</organism>
<reference evidence="6 7" key="1">
    <citation type="journal article" date="2008" name="Science">
        <title>The Physcomitrella genome reveals evolutionary insights into the conquest of land by plants.</title>
        <authorList>
            <person name="Rensing S."/>
            <person name="Lang D."/>
            <person name="Zimmer A."/>
            <person name="Terry A."/>
            <person name="Salamov A."/>
            <person name="Shapiro H."/>
            <person name="Nishiyama T."/>
            <person name="Perroud P.-F."/>
            <person name="Lindquist E."/>
            <person name="Kamisugi Y."/>
            <person name="Tanahashi T."/>
            <person name="Sakakibara K."/>
            <person name="Fujita T."/>
            <person name="Oishi K."/>
            <person name="Shin-I T."/>
            <person name="Kuroki Y."/>
            <person name="Toyoda A."/>
            <person name="Suzuki Y."/>
            <person name="Hashimoto A."/>
            <person name="Yamaguchi K."/>
            <person name="Sugano A."/>
            <person name="Kohara Y."/>
            <person name="Fujiyama A."/>
            <person name="Anterola A."/>
            <person name="Aoki S."/>
            <person name="Ashton N."/>
            <person name="Barbazuk W.B."/>
            <person name="Barker E."/>
            <person name="Bennetzen J."/>
            <person name="Bezanilla M."/>
            <person name="Blankenship R."/>
            <person name="Cho S.H."/>
            <person name="Dutcher S."/>
            <person name="Estelle M."/>
            <person name="Fawcett J.A."/>
            <person name="Gundlach H."/>
            <person name="Hanada K."/>
            <person name="Heyl A."/>
            <person name="Hicks K.A."/>
            <person name="Hugh J."/>
            <person name="Lohr M."/>
            <person name="Mayer K."/>
            <person name="Melkozernov A."/>
            <person name="Murata T."/>
            <person name="Nelson D."/>
            <person name="Pils B."/>
            <person name="Prigge M."/>
            <person name="Reiss B."/>
            <person name="Renner T."/>
            <person name="Rombauts S."/>
            <person name="Rushton P."/>
            <person name="Sanderfoot A."/>
            <person name="Schween G."/>
            <person name="Shiu S.-H."/>
            <person name="Stueber K."/>
            <person name="Theodoulou F.L."/>
            <person name="Tu H."/>
            <person name="Van de Peer Y."/>
            <person name="Verrier P.J."/>
            <person name="Waters E."/>
            <person name="Wood A."/>
            <person name="Yang L."/>
            <person name="Cove D."/>
            <person name="Cuming A."/>
            <person name="Hasebe M."/>
            <person name="Lucas S."/>
            <person name="Mishler D.B."/>
            <person name="Reski R."/>
            <person name="Grigoriev I."/>
            <person name="Quatrano R.S."/>
            <person name="Boore J.L."/>
        </authorList>
    </citation>
    <scope>NUCLEOTIDE SEQUENCE [LARGE SCALE GENOMIC DNA]</scope>
    <source>
        <strain evidence="6 7">cv. Gransden 2004</strain>
    </source>
</reference>
<keyword evidence="3 4" id="KW-0408">Iron</keyword>
<evidence type="ECO:0000256" key="2">
    <source>
        <dbReference type="ARBA" id="ARBA00022723"/>
    </source>
</evidence>
<dbReference type="GO" id="GO:0016706">
    <property type="term" value="F:2-oxoglutarate-dependent dioxygenase activity"/>
    <property type="evidence" value="ECO:0000318"/>
    <property type="project" value="GO_Central"/>
</dbReference>
<sequence length="379" mass="42390">MEESSLVEKGMPMDQMVQPLVKAGITVVPPRFIQPAESRPGPPVEANGSQIPVIDMSGLYDERRNQVLAEIAHACQEWGFFQVINHGVSPALMADILMVTKEFFALSQKEKEVNAMKPGATVGYGRLFETKNSVANWIDRLVMWTYGEKQKLAEPCMPLKPQRLGEVVDAYSNAVYQLCKRLIETLAVMLGLEPDVLGERLNVEGLGIRTSCNYYPPCPQPELVLGLTPHSDSSIFTVLQQDGDVFGLETLHNGQWFQVPPLKNAFVINGGNQLQHLRYALPAGFNDMTSMFAQIISNAKYKSVMHRARTNTHVGRYSFPNFLLPSDQTVIEPFPEFLSEANPPLYRSLTFAEYVNGFHSMPFAGGRHIDNFLLTRPDQ</sequence>
<keyword evidence="4" id="KW-0560">Oxidoreductase</keyword>
<dbReference type="Pfam" id="PF14226">
    <property type="entry name" value="DIOX_N"/>
    <property type="match status" value="1"/>
</dbReference>
<dbReference type="InParanoid" id="A0A7I4CN03"/>
<dbReference type="FunCoup" id="A0A7I4CN03">
    <property type="interactions" value="6"/>
</dbReference>
<dbReference type="InterPro" id="IPR044861">
    <property type="entry name" value="IPNS-like_FE2OG_OXY"/>
</dbReference>
<name>A0A7I4CN03_PHYPA</name>
<dbReference type="Proteomes" id="UP000006727">
    <property type="component" value="Chromosome 25"/>
</dbReference>